<organism evidence="1 2">
    <name type="scientific">Pseudomonas putida TRO1</name>
    <dbReference type="NCBI Taxonomy" id="1227924"/>
    <lineage>
        <taxon>Bacteria</taxon>
        <taxon>Pseudomonadati</taxon>
        <taxon>Pseudomonadota</taxon>
        <taxon>Gammaproteobacteria</taxon>
        <taxon>Pseudomonadales</taxon>
        <taxon>Pseudomonadaceae</taxon>
        <taxon>Pseudomonas</taxon>
    </lineage>
</organism>
<comment type="caution">
    <text evidence="1">The sequence shown here is derived from an EMBL/GenBank/DDBJ whole genome shotgun (WGS) entry which is preliminary data.</text>
</comment>
<reference evidence="1 2" key="1">
    <citation type="submission" date="2013-02" db="EMBL/GenBank/DDBJ databases">
        <title>Insights into the proteome of triclosan-resistant Pseudomonas putida TRO1, isolated from activated sludge.</title>
        <authorList>
            <person name="Lolas I.B."/>
            <person name="Almeida B."/>
            <person name="Starnawski P.M."/>
            <person name="Soenderkaer M."/>
            <person name="Nielsen K.L."/>
            <person name="Nielsen J.L."/>
        </authorList>
    </citation>
    <scope>NUCLEOTIDE SEQUENCE [LARGE SCALE GENOMIC DNA]</scope>
    <source>
        <strain evidence="1 2">TRO1</strain>
    </source>
</reference>
<evidence type="ECO:0000313" key="1">
    <source>
        <dbReference type="EMBL" id="ENY74309.1"/>
    </source>
</evidence>
<dbReference type="AlphaFoldDB" id="A0AAD2ZQT8"/>
<dbReference type="EMBL" id="APBQ01000203">
    <property type="protein sequence ID" value="ENY74309.1"/>
    <property type="molecule type" value="Genomic_DNA"/>
</dbReference>
<evidence type="ECO:0000313" key="2">
    <source>
        <dbReference type="Proteomes" id="UP000013237"/>
    </source>
</evidence>
<gene>
    <name evidence="1" type="ORF">C206_28092</name>
</gene>
<accession>A0AAD2ZQT8</accession>
<proteinExistence type="predicted"/>
<dbReference type="Proteomes" id="UP000013237">
    <property type="component" value="Unassembled WGS sequence"/>
</dbReference>
<protein>
    <submittedName>
        <fullName evidence="1">Uncharacterized protein</fullName>
    </submittedName>
</protein>
<sequence>MRRVSTADARPMVVKLGKIRKPKVFAEQFFTLDGDRFAEAGWTIALFLCKLRPGWAGAVRKQSLAWFLLLWVVAGSIIHPGCSGQEWPRRLAGPTVIAQRR</sequence>
<name>A0AAD2ZQT8_PSEPU</name>